<dbReference type="Gene3D" id="3.40.50.1820">
    <property type="entry name" value="alpha/beta hydrolase"/>
    <property type="match status" value="1"/>
</dbReference>
<dbReference type="PANTHER" id="PTHR11731">
    <property type="entry name" value="PROTEASE FAMILY S9B,C DIPEPTIDYL-PEPTIDASE IV-RELATED"/>
    <property type="match status" value="1"/>
</dbReference>
<dbReference type="Pfam" id="PF00930">
    <property type="entry name" value="DPPIV_N"/>
    <property type="match status" value="1"/>
</dbReference>
<feature type="region of interest" description="Disordered" evidence="1">
    <location>
        <begin position="69"/>
        <end position="89"/>
    </location>
</feature>
<dbReference type="GO" id="GO:0008239">
    <property type="term" value="F:dipeptidyl-peptidase activity"/>
    <property type="evidence" value="ECO:0007669"/>
    <property type="project" value="TreeGrafter"/>
</dbReference>
<dbReference type="Gene3D" id="2.140.10.30">
    <property type="entry name" value="Dipeptidylpeptidase IV, N-terminal domain"/>
    <property type="match status" value="1"/>
</dbReference>
<feature type="compositionally biased region" description="Basic and acidic residues" evidence="1">
    <location>
        <begin position="78"/>
        <end position="89"/>
    </location>
</feature>
<sequence>MTDAPSFPRMYARTLRFTLGTPRNLQVTPDGSRVLFVRTPSGTSRTGALWSYDVADGQERLIADPAQLLGDSGEELSAEERARRERSRETAGGIVGYTTDATASVAAFALSGAIWVAEVAGEGARRLPSNGPVIDPHIDPTGRTVAYANDGALRVIDVDGASDRALVEPDGDEVVWGQAEFVAAEEMERYRGFWWAPDGESLLVERYDNTPVPVWYVADPANPESEPVRHRYPAAGSTNADVSLWHITLDGTRRRLDWDDDAYPYLTRVGWSAFGGPLLQVMSRDQRAVQIRRFDVESGSTSLVRELHDDTWLDLFVGVPAYAPDGRLVTVEPSEDTNRVALDGEPISPVGLQVRRVLAIDDRGVLVTANDDPTELHLVRIGLDGSVNRLTAGGGVHNGSAAGATMVVVRSALDVGASSITVYREGAEIGQISNLAEDPGFRPNVSSVTVGDRDLHAAVLFPRDHVRGARRLPVLMDPYGGPHALRNVKSSRGFLLPQWLADQGFCVIVSDGRGTPGRGPAWDRSVRDNFVATLDDQVDALQGVAHAYPDDVDTGHVAITGWSFGGYLAGMAVLRRPDIFHTAVAGAPVTDQRLYDTFYTERYLGHPDEQPEVYDRNSLGELAGALERPLMIIHGMVDDNVVVAHSLRLSSALLAAGRPHEVLPLTGVTHMTPQETVAENLQLLQVEFIKRGLGIG</sequence>
<dbReference type="AlphaFoldDB" id="A0AA46YMZ0"/>
<dbReference type="InterPro" id="IPR002469">
    <property type="entry name" value="Peptidase_S9B_N"/>
</dbReference>
<dbReference type="Proteomes" id="UP001164390">
    <property type="component" value="Chromosome"/>
</dbReference>
<reference evidence="4" key="1">
    <citation type="submission" date="2022-01" db="EMBL/GenBank/DDBJ databases">
        <title>Nocardioidaceae gen. sp. A5X3R13.</title>
        <authorList>
            <person name="Lopez Marin M.A."/>
            <person name="Uhlik O."/>
        </authorList>
    </citation>
    <scope>NUCLEOTIDE SEQUENCE</scope>
    <source>
        <strain evidence="4">A5X3R13</strain>
    </source>
</reference>
<dbReference type="GO" id="GO:0006508">
    <property type="term" value="P:proteolysis"/>
    <property type="evidence" value="ECO:0007669"/>
    <property type="project" value="InterPro"/>
</dbReference>
<evidence type="ECO:0000313" key="4">
    <source>
        <dbReference type="EMBL" id="UYM06208.1"/>
    </source>
</evidence>
<dbReference type="RefSeq" id="WP_271635072.1">
    <property type="nucleotide sequence ID" value="NZ_CP094970.1"/>
</dbReference>
<protein>
    <submittedName>
        <fullName evidence="4">Prolyl oligopeptidase family serine peptidase</fullName>
    </submittedName>
</protein>
<dbReference type="InterPro" id="IPR001375">
    <property type="entry name" value="Peptidase_S9_cat"/>
</dbReference>
<dbReference type="SUPFAM" id="SSF53474">
    <property type="entry name" value="alpha/beta-Hydrolases"/>
    <property type="match status" value="1"/>
</dbReference>
<dbReference type="PANTHER" id="PTHR11731:SF193">
    <property type="entry name" value="DIPEPTIDYL PEPTIDASE 9"/>
    <property type="match status" value="1"/>
</dbReference>
<feature type="domain" description="Dipeptidylpeptidase IV N-terminal" evidence="3">
    <location>
        <begin position="111"/>
        <end position="402"/>
    </location>
</feature>
<dbReference type="InterPro" id="IPR029058">
    <property type="entry name" value="AB_hydrolase_fold"/>
</dbReference>
<dbReference type="GO" id="GO:0008236">
    <property type="term" value="F:serine-type peptidase activity"/>
    <property type="evidence" value="ECO:0007669"/>
    <property type="project" value="InterPro"/>
</dbReference>
<dbReference type="EMBL" id="CP094970">
    <property type="protein sequence ID" value="UYM06208.1"/>
    <property type="molecule type" value="Genomic_DNA"/>
</dbReference>
<dbReference type="InterPro" id="IPR050278">
    <property type="entry name" value="Serine_Prot_S9B/DPPIV"/>
</dbReference>
<feature type="domain" description="Peptidase S9 prolyl oligopeptidase catalytic" evidence="2">
    <location>
        <begin position="497"/>
        <end position="694"/>
    </location>
</feature>
<name>A0AA46YMZ0_9ACTN</name>
<proteinExistence type="predicted"/>
<gene>
    <name evidence="4" type="ORF">L0C25_03785</name>
</gene>
<dbReference type="KEGG" id="sgrg:L0C25_03785"/>
<dbReference type="SUPFAM" id="SSF82171">
    <property type="entry name" value="DPP6 N-terminal domain-like"/>
    <property type="match status" value="1"/>
</dbReference>
<accession>A0AA46YMZ0</accession>
<evidence type="ECO:0000256" key="1">
    <source>
        <dbReference type="SAM" id="MobiDB-lite"/>
    </source>
</evidence>
<evidence type="ECO:0000259" key="2">
    <source>
        <dbReference type="Pfam" id="PF00326"/>
    </source>
</evidence>
<evidence type="ECO:0000313" key="5">
    <source>
        <dbReference type="Proteomes" id="UP001164390"/>
    </source>
</evidence>
<evidence type="ECO:0000259" key="3">
    <source>
        <dbReference type="Pfam" id="PF00930"/>
    </source>
</evidence>
<organism evidence="4 5">
    <name type="scientific">Solicola gregarius</name>
    <dbReference type="NCBI Taxonomy" id="2908642"/>
    <lineage>
        <taxon>Bacteria</taxon>
        <taxon>Bacillati</taxon>
        <taxon>Actinomycetota</taxon>
        <taxon>Actinomycetes</taxon>
        <taxon>Propionibacteriales</taxon>
        <taxon>Nocardioidaceae</taxon>
        <taxon>Solicola</taxon>
    </lineage>
</organism>
<keyword evidence="5" id="KW-1185">Reference proteome</keyword>
<dbReference type="Pfam" id="PF00326">
    <property type="entry name" value="Peptidase_S9"/>
    <property type="match status" value="1"/>
</dbReference>